<dbReference type="AlphaFoldDB" id="A0AAD0PUE4"/>
<proteinExistence type="predicted"/>
<dbReference type="RefSeq" id="WP_005742210.1">
    <property type="nucleotide sequence ID" value="NZ_CP031226.1"/>
</dbReference>
<name>A0AAD0PUE4_PSEAV</name>
<sequence>MFPCTILEKLFDEYNPDAPEAFSPEVLLNAAKLAEEWLMGFADETDPGNRALACLVSHGDIENDTRLNFAFSLALCTPSESTGRLFHAFIHHFSIHARIIGACVADLTKNLAPHVQIDAFRAFDALPEKRLYKLARAAYQVSEEDVRLAALASDNLKVFINTLEEGSPGQREVSIKALARFAINEESHIYRALIQSAQDEYDLVFCRLLKLRDQLGDEYTNGIELSNHSGLAPVLIPKKGLQLVRPSLNQYPPVHRTKEFTKALKSNPIPLVAMFYKSRADIVLIKSENLRYVDELTRAFLDAGVRAELIVHQGLIWEGGSAAQLMRALDNLGKLSPLKQRYYQVAYKAYFAQFTAEQIINACADNKAMLAAYNITGDKAFLQAGSDLMRASAMASDLGL</sequence>
<dbReference type="EMBL" id="CP031226">
    <property type="protein sequence ID" value="AXH59575.1"/>
    <property type="molecule type" value="Genomic_DNA"/>
</dbReference>
<geneLocation type="plasmid" evidence="2">
    <name>pmppla107</name>
</geneLocation>
<evidence type="ECO:0000313" key="1">
    <source>
        <dbReference type="EMBL" id="AXH59575.1"/>
    </source>
</evidence>
<keyword evidence="1" id="KW-0614">Plasmid</keyword>
<evidence type="ECO:0000313" key="2">
    <source>
        <dbReference type="Proteomes" id="UP000006426"/>
    </source>
</evidence>
<protein>
    <submittedName>
        <fullName evidence="1">Uncharacterized protein</fullName>
    </submittedName>
</protein>
<accession>A0AAD0PUE4</accession>
<reference evidence="1 2" key="1">
    <citation type="journal article" date="2011" name="PLoS Pathog.">
        <title>Dynamic evolution of pathogenicity revealed by sequencing and comparative genomics of 19 Pseudomonas syringae isolates.</title>
        <authorList>
            <person name="Baltrus D.A."/>
            <person name="Nishimura M.T."/>
            <person name="Romanchuk A."/>
            <person name="Chang J.H."/>
            <person name="Mukhtar M.S."/>
            <person name="Cherkis K."/>
            <person name="Roach J."/>
            <person name="Grant S.R."/>
            <person name="Jones C.D."/>
            <person name="Dangl J.L."/>
        </authorList>
    </citation>
    <scope>NUCLEOTIDE SEQUENCE [LARGE SCALE GENOMIC DNA]</scope>
    <source>
        <strain evidence="1 2">M301315</strain>
    </source>
</reference>
<gene>
    <name evidence="1" type="ORF">PLA107_030585</name>
</gene>
<organism evidence="1 2">
    <name type="scientific">Pseudomonas amygdali pv. lachrymans str. M301315</name>
    <dbReference type="NCBI Taxonomy" id="629260"/>
    <lineage>
        <taxon>Bacteria</taxon>
        <taxon>Pseudomonadati</taxon>
        <taxon>Pseudomonadota</taxon>
        <taxon>Gammaproteobacteria</taxon>
        <taxon>Pseudomonadales</taxon>
        <taxon>Pseudomonadaceae</taxon>
        <taxon>Pseudomonas</taxon>
        <taxon>Pseudomonas amygdali</taxon>
    </lineage>
</organism>
<dbReference type="GeneID" id="39473862"/>
<dbReference type="Proteomes" id="UP000006426">
    <property type="component" value="Plasmid pmppla107"/>
</dbReference>